<proteinExistence type="predicted"/>
<gene>
    <name evidence="1" type="ORF">SPELUC_LOCUS14960</name>
</gene>
<protein>
    <submittedName>
        <fullName evidence="1">3879_t:CDS:1</fullName>
    </submittedName>
</protein>
<reference evidence="1" key="1">
    <citation type="submission" date="2021-06" db="EMBL/GenBank/DDBJ databases">
        <authorList>
            <person name="Kallberg Y."/>
            <person name="Tangrot J."/>
            <person name="Rosling A."/>
        </authorList>
    </citation>
    <scope>NUCLEOTIDE SEQUENCE</scope>
    <source>
        <strain evidence="1">28 12/20/2015</strain>
    </source>
</reference>
<organism evidence="1 2">
    <name type="scientific">Cetraspora pellucida</name>
    <dbReference type="NCBI Taxonomy" id="1433469"/>
    <lineage>
        <taxon>Eukaryota</taxon>
        <taxon>Fungi</taxon>
        <taxon>Fungi incertae sedis</taxon>
        <taxon>Mucoromycota</taxon>
        <taxon>Glomeromycotina</taxon>
        <taxon>Glomeromycetes</taxon>
        <taxon>Diversisporales</taxon>
        <taxon>Gigasporaceae</taxon>
        <taxon>Cetraspora</taxon>
    </lineage>
</organism>
<name>A0ACA9QN15_9GLOM</name>
<evidence type="ECO:0000313" key="2">
    <source>
        <dbReference type="Proteomes" id="UP000789366"/>
    </source>
</evidence>
<dbReference type="EMBL" id="CAJVPW010046837">
    <property type="protein sequence ID" value="CAG8758331.1"/>
    <property type="molecule type" value="Genomic_DNA"/>
</dbReference>
<dbReference type="Proteomes" id="UP000789366">
    <property type="component" value="Unassembled WGS sequence"/>
</dbReference>
<feature type="non-terminal residue" evidence="1">
    <location>
        <position position="1"/>
    </location>
</feature>
<comment type="caution">
    <text evidence="1">The sequence shown here is derived from an EMBL/GenBank/DDBJ whole genome shotgun (WGS) entry which is preliminary data.</text>
</comment>
<sequence length="213" mass="24442">VGLDSKPLLESVILEVIFMFVTETDSSISYYNYSALKNLHSCLLVNRQWCESAVRILWRRPFSPYHNGGHKVITTYLKSLDVEERRDLKLKGIKLPTVSPSPLFNYSSLIRHLDYGEMLYAVEVWCRNLPKKRPDSVITIMRVLLRLFLHNAGPLSSLKLATLGEDYHDERCMILTEPEIKGLITSVRTLSLDGFDYNQQGLLARLPDLCQNV</sequence>
<feature type="non-terminal residue" evidence="1">
    <location>
        <position position="213"/>
    </location>
</feature>
<evidence type="ECO:0000313" key="1">
    <source>
        <dbReference type="EMBL" id="CAG8758331.1"/>
    </source>
</evidence>
<accession>A0ACA9QN15</accession>
<keyword evidence="2" id="KW-1185">Reference proteome</keyword>